<dbReference type="InterPro" id="IPR006059">
    <property type="entry name" value="SBP"/>
</dbReference>
<protein>
    <submittedName>
        <fullName evidence="4">Extracellular solute-binding protein</fullName>
    </submittedName>
</protein>
<dbReference type="EMBL" id="JALKCH010000002">
    <property type="protein sequence ID" value="MCK0195719.1"/>
    <property type="molecule type" value="Genomic_DNA"/>
</dbReference>
<dbReference type="PANTHER" id="PTHR30006:SF2">
    <property type="entry name" value="ABC TRANSPORTER SUBSTRATE-BINDING PROTEIN"/>
    <property type="match status" value="1"/>
</dbReference>
<dbReference type="Gene3D" id="3.40.190.10">
    <property type="entry name" value="Periplasmic binding protein-like II"/>
    <property type="match status" value="2"/>
</dbReference>
<feature type="signal peptide" evidence="3">
    <location>
        <begin position="1"/>
        <end position="30"/>
    </location>
</feature>
<sequence length="342" mass="36500">MTQPALWKSVSVLAVAALGLMSAFAGPAGAADKEITVQAWGTTWEQGLQEVADGFEKETGIHVVPVTQSGSSDGLARLQSMADAPKIDVWFSTSSLAARATADRKLFAPIPADKLSNAGSLIDGAKMEAYVAAYYYPLSIIYRPSLVKKPITGWKDLWDPAFKDSLAVPDVETYAGRMLLVAALLNGGSIDNVEPGFKAWKELRPNIAMFYGSDSDSRRALAQGEVSVLVGPPSQAAPLRTDGIDVTVLSPKPSPVMFDVMTLVNTPRQDMALTFIDYVLSPKAQEIISNKIDMGPVNKTVKASPSLAAVLPAVADQVSFDEAKVNAAIGGWNERFKAEIAR</sequence>
<feature type="chain" id="PRO_5045052702" evidence="3">
    <location>
        <begin position="31"/>
        <end position="342"/>
    </location>
</feature>
<accession>A0ABT0D705</accession>
<dbReference type="Proteomes" id="UP001203284">
    <property type="component" value="Unassembled WGS sequence"/>
</dbReference>
<keyword evidence="2" id="KW-0574">Periplasm</keyword>
<evidence type="ECO:0000313" key="5">
    <source>
        <dbReference type="Proteomes" id="UP001203284"/>
    </source>
</evidence>
<dbReference type="PANTHER" id="PTHR30006">
    <property type="entry name" value="THIAMINE-BINDING PERIPLASMIC PROTEIN-RELATED"/>
    <property type="match status" value="1"/>
</dbReference>
<name>A0ABT0D705_9HYPH</name>
<evidence type="ECO:0000256" key="1">
    <source>
        <dbReference type="ARBA" id="ARBA00022729"/>
    </source>
</evidence>
<evidence type="ECO:0000256" key="3">
    <source>
        <dbReference type="SAM" id="SignalP"/>
    </source>
</evidence>
<gene>
    <name evidence="4" type="ORF">MWN34_02215</name>
</gene>
<comment type="caution">
    <text evidence="4">The sequence shown here is derived from an EMBL/GenBank/DDBJ whole genome shotgun (WGS) entry which is preliminary data.</text>
</comment>
<dbReference type="Pfam" id="PF13416">
    <property type="entry name" value="SBP_bac_8"/>
    <property type="match status" value="1"/>
</dbReference>
<keyword evidence="1 3" id="KW-0732">Signal</keyword>
<reference evidence="4 5" key="1">
    <citation type="submission" date="2022-04" db="EMBL/GenBank/DDBJ databases">
        <authorList>
            <person name="Grouzdev D.S."/>
            <person name="Pantiukh K.S."/>
            <person name="Krutkina M.S."/>
        </authorList>
    </citation>
    <scope>NUCLEOTIDE SEQUENCE [LARGE SCALE GENOMIC DNA]</scope>
    <source>
        <strain evidence="4 5">6x-1</strain>
    </source>
</reference>
<dbReference type="SUPFAM" id="SSF53850">
    <property type="entry name" value="Periplasmic binding protein-like II"/>
    <property type="match status" value="1"/>
</dbReference>
<organism evidence="4 5">
    <name type="scientific">Ancylobacter crimeensis</name>
    <dbReference type="NCBI Taxonomy" id="2579147"/>
    <lineage>
        <taxon>Bacteria</taxon>
        <taxon>Pseudomonadati</taxon>
        <taxon>Pseudomonadota</taxon>
        <taxon>Alphaproteobacteria</taxon>
        <taxon>Hyphomicrobiales</taxon>
        <taxon>Xanthobacteraceae</taxon>
        <taxon>Ancylobacter</taxon>
    </lineage>
</organism>
<evidence type="ECO:0000313" key="4">
    <source>
        <dbReference type="EMBL" id="MCK0195719.1"/>
    </source>
</evidence>
<proteinExistence type="predicted"/>
<keyword evidence="5" id="KW-1185">Reference proteome</keyword>
<evidence type="ECO:0000256" key="2">
    <source>
        <dbReference type="ARBA" id="ARBA00022764"/>
    </source>
</evidence>
<dbReference type="RefSeq" id="WP_247026170.1">
    <property type="nucleotide sequence ID" value="NZ_JALKCH010000002.1"/>
</dbReference>